<evidence type="ECO:0000256" key="2">
    <source>
        <dbReference type="ARBA" id="ARBA00009677"/>
    </source>
</evidence>
<evidence type="ECO:0000259" key="6">
    <source>
        <dbReference type="Pfam" id="PF00460"/>
    </source>
</evidence>
<organism evidence="9 10">
    <name type="scientific">Alsobacter ponti</name>
    <dbReference type="NCBI Taxonomy" id="2962936"/>
    <lineage>
        <taxon>Bacteria</taxon>
        <taxon>Pseudomonadati</taxon>
        <taxon>Pseudomonadota</taxon>
        <taxon>Alphaproteobacteria</taxon>
        <taxon>Hyphomicrobiales</taxon>
        <taxon>Alsobacteraceae</taxon>
        <taxon>Alsobacter</taxon>
    </lineage>
</organism>
<dbReference type="InterPro" id="IPR037058">
    <property type="entry name" value="Falgellar_hook_FlgE_sf"/>
</dbReference>
<dbReference type="PANTHER" id="PTHR30435">
    <property type="entry name" value="FLAGELLAR PROTEIN"/>
    <property type="match status" value="1"/>
</dbReference>
<keyword evidence="4 5" id="KW-0975">Bacterial flagellum</keyword>
<dbReference type="InterPro" id="IPR010930">
    <property type="entry name" value="Flg_bb/hook_C_dom"/>
</dbReference>
<dbReference type="Gene3D" id="2.60.98.20">
    <property type="entry name" value="Flagellar hook protein FlgE"/>
    <property type="match status" value="1"/>
</dbReference>
<feature type="domain" description="Flagellar basal-body/hook protein C-terminal" evidence="7">
    <location>
        <begin position="409"/>
        <end position="453"/>
    </location>
</feature>
<comment type="caution">
    <text evidence="9">The sequence shown here is derived from an EMBL/GenBank/DDBJ whole genome shotgun (WGS) entry which is preliminary data.</text>
</comment>
<dbReference type="Pfam" id="PF06429">
    <property type="entry name" value="Flg_bbr_C"/>
    <property type="match status" value="1"/>
</dbReference>
<protein>
    <recommendedName>
        <fullName evidence="3 5">Flagellar hook protein FlgE</fullName>
    </recommendedName>
</protein>
<keyword evidence="9" id="KW-0282">Flagellum</keyword>
<evidence type="ECO:0000256" key="3">
    <source>
        <dbReference type="ARBA" id="ARBA00019015"/>
    </source>
</evidence>
<comment type="similarity">
    <text evidence="2 5">Belongs to the flagella basal body rod proteins family.</text>
</comment>
<proteinExistence type="inferred from homology"/>
<dbReference type="PANTHER" id="PTHR30435:SF1">
    <property type="entry name" value="FLAGELLAR HOOK PROTEIN FLGE"/>
    <property type="match status" value="1"/>
</dbReference>
<keyword evidence="9" id="KW-0969">Cilium</keyword>
<name>A0ABT1L8A3_9HYPH</name>
<sequence>MSVFGAMNTAVAGLRAQSFALENISDNIANSQTTGYKRVDTSFMELVPDFPLNSQIGGSVMSFSRGTNTLAGNITSTGVGTNFALSGEGYVVVRDRVSYSAGVPVFAAQDLYTRRGDFERDKNGYLVNGAGNYLVGYAADPTTGVISSGAPDVLRFTDDQFPAKATSSIEYKVNLPSYPKTSNASTATANSELIVTPPAVPPATVASNAEQAFLDRTVSGGSMTVYDDLGTPITLQLRWGKTDSVANGGVDTWNVYYMNDSSATAATAPAVTKWTNLGTNFTFDSTGQLTSGSTATLTAPTIDGTTLGNITMNFGTGGLTQFADISGQIKSNTVRPDGYAAGTLDGITINDSGQIMAAYSNGQTRAVAQIAVAQFSADNALKRLDGGAFAETLESGPPTYANAGVSFISGSLEGSNTDIAEEFSKMIITQQAYSANTRVVSTSQQMLQDAINIIR</sequence>
<dbReference type="EMBL" id="JANCLU010000001">
    <property type="protein sequence ID" value="MCP8937301.1"/>
    <property type="molecule type" value="Genomic_DNA"/>
</dbReference>
<dbReference type="Pfam" id="PF00460">
    <property type="entry name" value="Flg_bb_rod"/>
    <property type="match status" value="1"/>
</dbReference>
<comment type="function">
    <text evidence="5">A flexible structure which links the flagellar filament to the drive apparatus in the basal body.</text>
</comment>
<comment type="subcellular location">
    <subcellularLocation>
        <location evidence="1 5">Bacterial flagellum basal body</location>
    </subcellularLocation>
</comment>
<evidence type="ECO:0000259" key="7">
    <source>
        <dbReference type="Pfam" id="PF06429"/>
    </source>
</evidence>
<evidence type="ECO:0000256" key="4">
    <source>
        <dbReference type="ARBA" id="ARBA00023143"/>
    </source>
</evidence>
<keyword evidence="10" id="KW-1185">Reference proteome</keyword>
<reference evidence="9 10" key="1">
    <citation type="submission" date="2022-07" db="EMBL/GenBank/DDBJ databases">
        <authorList>
            <person name="Li W.-J."/>
            <person name="Deng Q.-Q."/>
        </authorList>
    </citation>
    <scope>NUCLEOTIDE SEQUENCE [LARGE SCALE GENOMIC DNA]</scope>
    <source>
        <strain evidence="9 10">SYSU M60028</strain>
    </source>
</reference>
<feature type="domain" description="Flagellar hook protein FlgE D2" evidence="8">
    <location>
        <begin position="221"/>
        <end position="339"/>
    </location>
</feature>
<evidence type="ECO:0000259" key="8">
    <source>
        <dbReference type="Pfam" id="PF07559"/>
    </source>
</evidence>
<dbReference type="InterPro" id="IPR020013">
    <property type="entry name" value="Flagellar_FlgE/F/G"/>
</dbReference>
<dbReference type="InterPro" id="IPR011491">
    <property type="entry name" value="FlgE_D2"/>
</dbReference>
<dbReference type="Pfam" id="PF07559">
    <property type="entry name" value="FlgE_D2"/>
    <property type="match status" value="1"/>
</dbReference>
<accession>A0ABT1L8A3</accession>
<gene>
    <name evidence="9" type="ORF">NK718_02130</name>
</gene>
<evidence type="ECO:0000256" key="5">
    <source>
        <dbReference type="RuleBase" id="RU362116"/>
    </source>
</evidence>
<dbReference type="Proteomes" id="UP001205890">
    <property type="component" value="Unassembled WGS sequence"/>
</dbReference>
<evidence type="ECO:0000313" key="10">
    <source>
        <dbReference type="Proteomes" id="UP001205890"/>
    </source>
</evidence>
<feature type="domain" description="Flagellar basal body rod protein N-terminal" evidence="6">
    <location>
        <begin position="7"/>
        <end position="37"/>
    </location>
</feature>
<dbReference type="InterPro" id="IPR037925">
    <property type="entry name" value="FlgE/F/G-like"/>
</dbReference>
<keyword evidence="9" id="KW-0966">Cell projection</keyword>
<evidence type="ECO:0000313" key="9">
    <source>
        <dbReference type="EMBL" id="MCP8937301.1"/>
    </source>
</evidence>
<dbReference type="RefSeq" id="WP_254738125.1">
    <property type="nucleotide sequence ID" value="NZ_JANCLU010000001.1"/>
</dbReference>
<evidence type="ECO:0000256" key="1">
    <source>
        <dbReference type="ARBA" id="ARBA00004117"/>
    </source>
</evidence>
<dbReference type="NCBIfam" id="TIGR03506">
    <property type="entry name" value="FlgEFG_subfam"/>
    <property type="match status" value="1"/>
</dbReference>
<dbReference type="SUPFAM" id="SSF117143">
    <property type="entry name" value="Flagellar hook protein flgE"/>
    <property type="match status" value="1"/>
</dbReference>
<dbReference type="InterPro" id="IPR001444">
    <property type="entry name" value="Flag_bb_rod_N"/>
</dbReference>